<feature type="active site" evidence="5">
    <location>
        <position position="36"/>
    </location>
</feature>
<dbReference type="PANTHER" id="PTHR47268">
    <property type="entry name" value="ACYLPHOSPHATASE"/>
    <property type="match status" value="1"/>
</dbReference>
<dbReference type="eggNOG" id="COG1254">
    <property type="taxonomic scope" value="Bacteria"/>
</dbReference>
<sequence length="91" mass="10014">MIAVRIKVYGLVQGVGFRYCTKILADRLKIAGIVRNEADGSVYIEAQGPSIAVQEFIARVKLSPSPSGRVEKADVSLIAPNPDYQKFRVTY</sequence>
<dbReference type="GO" id="GO:0003998">
    <property type="term" value="F:acylphosphatase activity"/>
    <property type="evidence" value="ECO:0007669"/>
    <property type="project" value="UniProtKB-EC"/>
</dbReference>
<keyword evidence="5" id="KW-0378">Hydrolase</keyword>
<dbReference type="PRINTS" id="PR00112">
    <property type="entry name" value="ACYLPHPHTASE"/>
</dbReference>
<feature type="domain" description="Acylphosphatase-like" evidence="7">
    <location>
        <begin position="3"/>
        <end position="91"/>
    </location>
</feature>
<dbReference type="InterPro" id="IPR020456">
    <property type="entry name" value="Acylphosphatase"/>
</dbReference>
<evidence type="ECO:0000256" key="1">
    <source>
        <dbReference type="ARBA" id="ARBA00005614"/>
    </source>
</evidence>
<evidence type="ECO:0000256" key="2">
    <source>
        <dbReference type="ARBA" id="ARBA00012150"/>
    </source>
</evidence>
<dbReference type="InterPro" id="IPR001792">
    <property type="entry name" value="Acylphosphatase-like_dom"/>
</dbReference>
<evidence type="ECO:0000313" key="9">
    <source>
        <dbReference type="Proteomes" id="UP000051576"/>
    </source>
</evidence>
<accession>A0A0R2CJB8</accession>
<dbReference type="InterPro" id="IPR017968">
    <property type="entry name" value="Acylphosphatase_CS"/>
</dbReference>
<name>A0A0R2CJB8_9LACO</name>
<dbReference type="Gene3D" id="3.30.70.100">
    <property type="match status" value="1"/>
</dbReference>
<keyword evidence="9" id="KW-1185">Reference proteome</keyword>
<dbReference type="EMBL" id="AYYX01000031">
    <property type="protein sequence ID" value="KRM88523.1"/>
    <property type="molecule type" value="Genomic_DNA"/>
</dbReference>
<dbReference type="OrthoDB" id="9808093at2"/>
<reference evidence="8 9" key="1">
    <citation type="journal article" date="2015" name="Genome Announc.">
        <title>Expanding the biotechnology potential of lactobacilli through comparative genomics of 213 strains and associated genera.</title>
        <authorList>
            <person name="Sun Z."/>
            <person name="Harris H.M."/>
            <person name="McCann A."/>
            <person name="Guo C."/>
            <person name="Argimon S."/>
            <person name="Zhang W."/>
            <person name="Yang X."/>
            <person name="Jeffery I.B."/>
            <person name="Cooney J.C."/>
            <person name="Kagawa T.F."/>
            <person name="Liu W."/>
            <person name="Song Y."/>
            <person name="Salvetti E."/>
            <person name="Wrobel A."/>
            <person name="Rasinkangas P."/>
            <person name="Parkhill J."/>
            <person name="Rea M.C."/>
            <person name="O'Sullivan O."/>
            <person name="Ritari J."/>
            <person name="Douillard F.P."/>
            <person name="Paul Ross R."/>
            <person name="Yang R."/>
            <person name="Briner A.E."/>
            <person name="Felis G.E."/>
            <person name="de Vos W.M."/>
            <person name="Barrangou R."/>
            <person name="Klaenhammer T.R."/>
            <person name="Caufield P.W."/>
            <person name="Cui Y."/>
            <person name="Zhang H."/>
            <person name="O'Toole P.W."/>
        </authorList>
    </citation>
    <scope>NUCLEOTIDE SEQUENCE [LARGE SCALE GENOMIC DNA]</scope>
    <source>
        <strain evidence="8 9">DSM 20605</strain>
    </source>
</reference>
<comment type="catalytic activity">
    <reaction evidence="4 5">
        <text>an acyl phosphate + H2O = a carboxylate + phosphate + H(+)</text>
        <dbReference type="Rhea" id="RHEA:14965"/>
        <dbReference type="ChEBI" id="CHEBI:15377"/>
        <dbReference type="ChEBI" id="CHEBI:15378"/>
        <dbReference type="ChEBI" id="CHEBI:29067"/>
        <dbReference type="ChEBI" id="CHEBI:43474"/>
        <dbReference type="ChEBI" id="CHEBI:59918"/>
        <dbReference type="EC" id="3.6.1.7"/>
    </reaction>
</comment>
<dbReference type="PROSITE" id="PS00150">
    <property type="entry name" value="ACYLPHOSPHATASE_1"/>
    <property type="match status" value="1"/>
</dbReference>
<comment type="caution">
    <text evidence="8">The sequence shown here is derived from an EMBL/GenBank/DDBJ whole genome shotgun (WGS) entry which is preliminary data.</text>
</comment>
<organism evidence="8 9">
    <name type="scientific">Liquorilactobacillus vini DSM 20605</name>
    <dbReference type="NCBI Taxonomy" id="1133569"/>
    <lineage>
        <taxon>Bacteria</taxon>
        <taxon>Bacillati</taxon>
        <taxon>Bacillota</taxon>
        <taxon>Bacilli</taxon>
        <taxon>Lactobacillales</taxon>
        <taxon>Lactobacillaceae</taxon>
        <taxon>Liquorilactobacillus</taxon>
    </lineage>
</organism>
<dbReference type="SUPFAM" id="SSF54975">
    <property type="entry name" value="Acylphosphatase/BLUF domain-like"/>
    <property type="match status" value="1"/>
</dbReference>
<evidence type="ECO:0000256" key="4">
    <source>
        <dbReference type="ARBA" id="ARBA00047645"/>
    </source>
</evidence>
<dbReference type="PANTHER" id="PTHR47268:SF4">
    <property type="entry name" value="ACYLPHOSPHATASE"/>
    <property type="match status" value="1"/>
</dbReference>
<evidence type="ECO:0000313" key="8">
    <source>
        <dbReference type="EMBL" id="KRM88523.1"/>
    </source>
</evidence>
<dbReference type="STRING" id="1133569.FD21_GL001166"/>
<dbReference type="EC" id="3.6.1.7" evidence="2 5"/>
<gene>
    <name evidence="8" type="ORF">FD21_GL001166</name>
</gene>
<evidence type="ECO:0000256" key="3">
    <source>
        <dbReference type="ARBA" id="ARBA00015991"/>
    </source>
</evidence>
<proteinExistence type="inferred from homology"/>
<protein>
    <recommendedName>
        <fullName evidence="3 5">acylphosphatase</fullName>
        <ecNumber evidence="2 5">3.6.1.7</ecNumber>
    </recommendedName>
</protein>
<comment type="similarity">
    <text evidence="1 6">Belongs to the acylphosphatase family.</text>
</comment>
<dbReference type="Proteomes" id="UP000051576">
    <property type="component" value="Unassembled WGS sequence"/>
</dbReference>
<feature type="active site" evidence="5">
    <location>
        <position position="18"/>
    </location>
</feature>
<dbReference type="InterPro" id="IPR036046">
    <property type="entry name" value="Acylphosphatase-like_dom_sf"/>
</dbReference>
<dbReference type="Pfam" id="PF00708">
    <property type="entry name" value="Acylphosphatase"/>
    <property type="match status" value="1"/>
</dbReference>
<dbReference type="AlphaFoldDB" id="A0A0R2CJB8"/>
<dbReference type="PATRIC" id="fig|1133569.4.peg.1296"/>
<evidence type="ECO:0000259" key="7">
    <source>
        <dbReference type="PROSITE" id="PS51160"/>
    </source>
</evidence>
<evidence type="ECO:0000256" key="6">
    <source>
        <dbReference type="RuleBase" id="RU004168"/>
    </source>
</evidence>
<dbReference type="RefSeq" id="WP_010579718.1">
    <property type="nucleotide sequence ID" value="NZ_AHYZ01000031.1"/>
</dbReference>
<evidence type="ECO:0000256" key="5">
    <source>
        <dbReference type="PROSITE-ProRule" id="PRU00520"/>
    </source>
</evidence>
<dbReference type="PROSITE" id="PS51160">
    <property type="entry name" value="ACYLPHOSPHATASE_3"/>
    <property type="match status" value="1"/>
</dbReference>